<reference evidence="2" key="1">
    <citation type="journal article" date="2022" name="Toxins">
        <title>Genomic Analysis of Sphingopyxis sp. USTB-05 for Biodegrading Cyanobacterial Hepatotoxins.</title>
        <authorList>
            <person name="Liu C."/>
            <person name="Xu Q."/>
            <person name="Zhao Z."/>
            <person name="Zhang H."/>
            <person name="Liu X."/>
            <person name="Yin C."/>
            <person name="Liu Y."/>
            <person name="Yan H."/>
        </authorList>
    </citation>
    <scope>NUCLEOTIDE SEQUENCE</scope>
    <source>
        <strain evidence="2">NBD5</strain>
    </source>
</reference>
<dbReference type="EMBL" id="CP084931">
    <property type="protein sequence ID" value="USI74797.1"/>
    <property type="molecule type" value="Genomic_DNA"/>
</dbReference>
<organism evidence="2 3">
    <name type="scientific">Sphingomonas morindae</name>
    <dbReference type="NCBI Taxonomy" id="1541170"/>
    <lineage>
        <taxon>Bacteria</taxon>
        <taxon>Pseudomonadati</taxon>
        <taxon>Pseudomonadota</taxon>
        <taxon>Alphaproteobacteria</taxon>
        <taxon>Sphingomonadales</taxon>
        <taxon>Sphingomonadaceae</taxon>
        <taxon>Sphingomonas</taxon>
    </lineage>
</organism>
<sequence>MFSDTAAQLVHVRSAGLDEKVAYLLDYIAISDLVQRYGQSTDAHDFEKLRTCYGDTIEVDHEPTIGMGRMTVSADKWCKLADKFHSQLDGDEHIMIPQSIVIDGDTASCHVLMHASHYYRAANGSPNQTLIGGYDLKFHRTGSGWKIAESVQTVGWAEGNWQFHHEIAASLGEPDLS</sequence>
<dbReference type="RefSeq" id="WP_252168611.1">
    <property type="nucleotide sequence ID" value="NZ_CP084931.1"/>
</dbReference>
<protein>
    <submittedName>
        <fullName evidence="2">Nuclear transport factor 2 family protein</fullName>
    </submittedName>
</protein>
<evidence type="ECO:0000259" key="1">
    <source>
        <dbReference type="Pfam" id="PF13577"/>
    </source>
</evidence>
<dbReference type="InterPro" id="IPR037401">
    <property type="entry name" value="SnoaL-like"/>
</dbReference>
<dbReference type="Gene3D" id="3.10.450.50">
    <property type="match status" value="1"/>
</dbReference>
<evidence type="ECO:0000313" key="3">
    <source>
        <dbReference type="Proteomes" id="UP001056937"/>
    </source>
</evidence>
<dbReference type="InterPro" id="IPR032710">
    <property type="entry name" value="NTF2-like_dom_sf"/>
</dbReference>
<dbReference type="SUPFAM" id="SSF54427">
    <property type="entry name" value="NTF2-like"/>
    <property type="match status" value="1"/>
</dbReference>
<evidence type="ECO:0000313" key="2">
    <source>
        <dbReference type="EMBL" id="USI74797.1"/>
    </source>
</evidence>
<proteinExistence type="predicted"/>
<feature type="domain" description="SnoaL-like" evidence="1">
    <location>
        <begin position="23"/>
        <end position="149"/>
    </location>
</feature>
<dbReference type="Pfam" id="PF13577">
    <property type="entry name" value="SnoaL_4"/>
    <property type="match status" value="1"/>
</dbReference>
<keyword evidence="3" id="KW-1185">Reference proteome</keyword>
<name>A0ABY4XD03_9SPHN</name>
<gene>
    <name evidence="2" type="ORF">LHA26_18795</name>
</gene>
<dbReference type="Proteomes" id="UP001056937">
    <property type="component" value="Chromosome 2"/>
</dbReference>
<accession>A0ABY4XD03</accession>